<dbReference type="Gene3D" id="2.60.40.10">
    <property type="entry name" value="Immunoglobulins"/>
    <property type="match status" value="1"/>
</dbReference>
<dbReference type="AlphaFoldDB" id="A0A382FN43"/>
<feature type="non-terminal residue" evidence="1">
    <location>
        <position position="54"/>
    </location>
</feature>
<reference evidence="1" key="1">
    <citation type="submission" date="2018-05" db="EMBL/GenBank/DDBJ databases">
        <authorList>
            <person name="Lanie J.A."/>
            <person name="Ng W.-L."/>
            <person name="Kazmierczak K.M."/>
            <person name="Andrzejewski T.M."/>
            <person name="Davidsen T.M."/>
            <person name="Wayne K.J."/>
            <person name="Tettelin H."/>
            <person name="Glass J.I."/>
            <person name="Rusch D."/>
            <person name="Podicherti R."/>
            <person name="Tsui H.-C.T."/>
            <person name="Winkler M.E."/>
        </authorList>
    </citation>
    <scope>NUCLEOTIDE SEQUENCE</scope>
</reference>
<protein>
    <submittedName>
        <fullName evidence="1">Uncharacterized protein</fullName>
    </submittedName>
</protein>
<gene>
    <name evidence="1" type="ORF">METZ01_LOCUS216628</name>
</gene>
<name>A0A382FN43_9ZZZZ</name>
<proteinExistence type="predicted"/>
<dbReference type="EMBL" id="UINC01050611">
    <property type="protein sequence ID" value="SVB63774.1"/>
    <property type="molecule type" value="Genomic_DNA"/>
</dbReference>
<sequence>MTEMTLTRDDLRLLDAGLHDRAYDKLGAHLDHAEGRRGVRFAVVAPAAARVSVV</sequence>
<dbReference type="InterPro" id="IPR013783">
    <property type="entry name" value="Ig-like_fold"/>
</dbReference>
<organism evidence="1">
    <name type="scientific">marine metagenome</name>
    <dbReference type="NCBI Taxonomy" id="408172"/>
    <lineage>
        <taxon>unclassified sequences</taxon>
        <taxon>metagenomes</taxon>
        <taxon>ecological metagenomes</taxon>
    </lineage>
</organism>
<dbReference type="SUPFAM" id="SSF81296">
    <property type="entry name" value="E set domains"/>
    <property type="match status" value="1"/>
</dbReference>
<dbReference type="InterPro" id="IPR014756">
    <property type="entry name" value="Ig_E-set"/>
</dbReference>
<accession>A0A382FN43</accession>
<evidence type="ECO:0000313" key="1">
    <source>
        <dbReference type="EMBL" id="SVB63774.1"/>
    </source>
</evidence>